<evidence type="ECO:0000313" key="3">
    <source>
        <dbReference type="EMBL" id="VFA99871.1"/>
    </source>
</evidence>
<dbReference type="AlphaFoldDB" id="A0A4U8W1X6"/>
<dbReference type="SUPFAM" id="SSF53955">
    <property type="entry name" value="Lysozyme-like"/>
    <property type="match status" value="1"/>
</dbReference>
<organism evidence="3 4">
    <name type="scientific">Nocardia cyriacigeorgica</name>
    <dbReference type="NCBI Taxonomy" id="135487"/>
    <lineage>
        <taxon>Bacteria</taxon>
        <taxon>Bacillati</taxon>
        <taxon>Actinomycetota</taxon>
        <taxon>Actinomycetes</taxon>
        <taxon>Mycobacteriales</taxon>
        <taxon>Nocardiaceae</taxon>
        <taxon>Nocardia</taxon>
    </lineage>
</organism>
<dbReference type="Pfam" id="PF01464">
    <property type="entry name" value="SLT"/>
    <property type="match status" value="1"/>
</dbReference>
<dbReference type="EMBL" id="LR215973">
    <property type="protein sequence ID" value="VFA99871.1"/>
    <property type="molecule type" value="Genomic_DNA"/>
</dbReference>
<dbReference type="InterPro" id="IPR023346">
    <property type="entry name" value="Lysozyme-like_dom_sf"/>
</dbReference>
<feature type="region of interest" description="Disordered" evidence="1">
    <location>
        <begin position="189"/>
        <end position="267"/>
    </location>
</feature>
<gene>
    <name evidence="3" type="primary">yqbO_1</name>
    <name evidence="3" type="ORF">NCTC10797_03659</name>
</gene>
<feature type="compositionally biased region" description="Low complexity" evidence="1">
    <location>
        <begin position="249"/>
        <end position="258"/>
    </location>
</feature>
<dbReference type="Proteomes" id="UP000290439">
    <property type="component" value="Chromosome"/>
</dbReference>
<reference evidence="3 4" key="1">
    <citation type="submission" date="2019-02" db="EMBL/GenBank/DDBJ databases">
        <authorList>
            <consortium name="Pathogen Informatics"/>
        </authorList>
    </citation>
    <scope>NUCLEOTIDE SEQUENCE [LARGE SCALE GENOMIC DNA]</scope>
    <source>
        <strain evidence="3 4">3012STDY6756504</strain>
    </source>
</reference>
<proteinExistence type="predicted"/>
<dbReference type="Gene3D" id="1.10.530.10">
    <property type="match status" value="1"/>
</dbReference>
<dbReference type="CDD" id="cd13402">
    <property type="entry name" value="LT_TF-like"/>
    <property type="match status" value="1"/>
</dbReference>
<name>A0A4U8W1X6_9NOCA</name>
<feature type="domain" description="Transglycosylase SLT" evidence="2">
    <location>
        <begin position="289"/>
        <end position="379"/>
    </location>
</feature>
<feature type="compositionally biased region" description="Low complexity" evidence="1">
    <location>
        <begin position="194"/>
        <end position="225"/>
    </location>
</feature>
<evidence type="ECO:0000259" key="2">
    <source>
        <dbReference type="Pfam" id="PF01464"/>
    </source>
</evidence>
<evidence type="ECO:0000256" key="1">
    <source>
        <dbReference type="SAM" id="MobiDB-lite"/>
    </source>
</evidence>
<dbReference type="InterPro" id="IPR008258">
    <property type="entry name" value="Transglycosylase_SLT_dom_1"/>
</dbReference>
<evidence type="ECO:0000313" key="4">
    <source>
        <dbReference type="Proteomes" id="UP000290439"/>
    </source>
</evidence>
<feature type="compositionally biased region" description="Gly residues" evidence="1">
    <location>
        <begin position="226"/>
        <end position="248"/>
    </location>
</feature>
<protein>
    <submittedName>
        <fullName evidence="3">Phage-related protein</fullName>
    </submittedName>
</protein>
<accession>A0A4U8W1X6</accession>
<sequence length="383" mass="39353">MTLTIPDVEQWKPDQLGTAATNAANLATRLDGLATSGRTSAETLRWSGPAGTAAKTRMDTEKTRAGAVSAALLELQTALNVEVGNLTETKNKVLQLRDAAQTPNGEMPGFQVAADGTVSAQARMDYLRKHAEGKANVEGECLAEMYLAAVHQWHIANALKAASDAAERARVAVENAAVKLDQAFETLGDPKLNVAPPTVPASTAPASVSAPQSDKGGNSSPLMSGSGSGSGGGSGAGSGGGSSSGGGSWSESALASGGPPSKMPTGEQAQWIQEAIRVLRENGYDVSDSDAAIIAAIIEKESGGDPNAINLWDSNAAAGIPSKGLMQTIDPTFNSYKLAGHDDIWNPVDNIIAGSRYAIERYGSLSNVPGIVAMSQNQGYVGY</sequence>